<keyword evidence="3" id="KW-1185">Reference proteome</keyword>
<reference evidence="2" key="1">
    <citation type="journal article" date="2022" name="Int. J. Mol. Sci.">
        <title>Draft Genome of Tanacetum Coccineum: Genomic Comparison of Closely Related Tanacetum-Family Plants.</title>
        <authorList>
            <person name="Yamashiro T."/>
            <person name="Shiraishi A."/>
            <person name="Nakayama K."/>
            <person name="Satake H."/>
        </authorList>
    </citation>
    <scope>NUCLEOTIDE SEQUENCE</scope>
</reference>
<evidence type="ECO:0000256" key="1">
    <source>
        <dbReference type="SAM" id="MobiDB-lite"/>
    </source>
</evidence>
<feature type="compositionally biased region" description="Polar residues" evidence="1">
    <location>
        <begin position="303"/>
        <end position="334"/>
    </location>
</feature>
<evidence type="ECO:0000313" key="3">
    <source>
        <dbReference type="Proteomes" id="UP001151760"/>
    </source>
</evidence>
<reference evidence="2" key="2">
    <citation type="submission" date="2022-01" db="EMBL/GenBank/DDBJ databases">
        <authorList>
            <person name="Yamashiro T."/>
            <person name="Shiraishi A."/>
            <person name="Satake H."/>
            <person name="Nakayama K."/>
        </authorList>
    </citation>
    <scope>NUCLEOTIDE SEQUENCE</scope>
</reference>
<organism evidence="2 3">
    <name type="scientific">Tanacetum coccineum</name>
    <dbReference type="NCBI Taxonomy" id="301880"/>
    <lineage>
        <taxon>Eukaryota</taxon>
        <taxon>Viridiplantae</taxon>
        <taxon>Streptophyta</taxon>
        <taxon>Embryophyta</taxon>
        <taxon>Tracheophyta</taxon>
        <taxon>Spermatophyta</taxon>
        <taxon>Magnoliopsida</taxon>
        <taxon>eudicotyledons</taxon>
        <taxon>Gunneridae</taxon>
        <taxon>Pentapetalae</taxon>
        <taxon>asterids</taxon>
        <taxon>campanulids</taxon>
        <taxon>Asterales</taxon>
        <taxon>Asteraceae</taxon>
        <taxon>Asteroideae</taxon>
        <taxon>Anthemideae</taxon>
        <taxon>Anthemidinae</taxon>
        <taxon>Tanacetum</taxon>
    </lineage>
</organism>
<sequence length="403" mass="45248">MTTLPSMTPDGSVEVHHSENCYDNDIFNMFTQEEHVEQSGGIVEQNPATVEEIRALYDLYNNLVIEVEKVNKHESPVVYDLEEILQLAQESCLKMKQLNKEIKPANYAKINQHSKVFVSQKAKSREELYFSNTSKMASVSNSISNPISIPNEEFSDDTSLKADASLVKHKALEFENERLLRAVFSQDNMSIVRNNSVVDTSNLQTGLDRDLKGKSSNTQCASNILDSLSQKLDDENVSLEFQVLNYAKENKHLKTIYKNLFNSIKVTRAQTKIITDSLQEKLHETIYENATLRAQLFDKVSEQQDTSNGTSVNTKFTKQSILGKPPSSSESKLYSVTPLPKSKVIPKVGETNALSKPVTLNSAPSSRESIVVNNERVIAPEILRINPFKASRIDNFVPNNKSN</sequence>
<dbReference type="EMBL" id="BQNB010013633">
    <property type="protein sequence ID" value="GJT18394.1"/>
    <property type="molecule type" value="Genomic_DNA"/>
</dbReference>
<dbReference type="Proteomes" id="UP001151760">
    <property type="component" value="Unassembled WGS sequence"/>
</dbReference>
<proteinExistence type="predicted"/>
<evidence type="ECO:0000313" key="2">
    <source>
        <dbReference type="EMBL" id="GJT18394.1"/>
    </source>
</evidence>
<gene>
    <name evidence="2" type="ORF">Tco_0877100</name>
</gene>
<feature type="region of interest" description="Disordered" evidence="1">
    <location>
        <begin position="302"/>
        <end position="334"/>
    </location>
</feature>
<comment type="caution">
    <text evidence="2">The sequence shown here is derived from an EMBL/GenBank/DDBJ whole genome shotgun (WGS) entry which is preliminary data.</text>
</comment>
<protein>
    <submittedName>
        <fullName evidence="2">Uncharacterized protein</fullName>
    </submittedName>
</protein>
<name>A0ABQ5BVX2_9ASTR</name>
<accession>A0ABQ5BVX2</accession>